<comment type="caution">
    <text evidence="7">The sequence shown here is derived from an EMBL/GenBank/DDBJ whole genome shotgun (WGS) entry which is preliminary data.</text>
</comment>
<dbReference type="CDD" id="cd00067">
    <property type="entry name" value="GAL4"/>
    <property type="match status" value="1"/>
</dbReference>
<dbReference type="GO" id="GO:0006351">
    <property type="term" value="P:DNA-templated transcription"/>
    <property type="evidence" value="ECO:0007669"/>
    <property type="project" value="InterPro"/>
</dbReference>
<keyword evidence="8" id="KW-1185">Reference proteome</keyword>
<evidence type="ECO:0000256" key="1">
    <source>
        <dbReference type="ARBA" id="ARBA00004123"/>
    </source>
</evidence>
<evidence type="ECO:0000256" key="5">
    <source>
        <dbReference type="ARBA" id="ARBA00023242"/>
    </source>
</evidence>
<comment type="subcellular location">
    <subcellularLocation>
        <location evidence="1">Nucleus</location>
    </subcellularLocation>
</comment>
<dbReference type="SUPFAM" id="SSF57701">
    <property type="entry name" value="Zn2/Cys6 DNA-binding domain"/>
    <property type="match status" value="1"/>
</dbReference>
<dbReference type="PROSITE" id="PS50048">
    <property type="entry name" value="ZN2_CY6_FUNGAL_2"/>
    <property type="match status" value="1"/>
</dbReference>
<name>A0A3M2SNU0_9HYPO</name>
<dbReference type="PANTHER" id="PTHR47338:SF20">
    <property type="entry name" value="ZN(II)2CYS6 TRANSCRIPTION FACTOR (EUROFUNG)"/>
    <property type="match status" value="1"/>
</dbReference>
<dbReference type="GO" id="GO:0003677">
    <property type="term" value="F:DNA binding"/>
    <property type="evidence" value="ECO:0007669"/>
    <property type="project" value="InterPro"/>
</dbReference>
<reference evidence="7 8" key="1">
    <citation type="submission" date="2017-06" db="EMBL/GenBank/DDBJ databases">
        <title>Comparative genomic analysis of Ambrosia Fusariam Clade fungi.</title>
        <authorList>
            <person name="Stajich J.E."/>
            <person name="Carrillo J."/>
            <person name="Kijimoto T."/>
            <person name="Eskalen A."/>
            <person name="O'Donnell K."/>
            <person name="Kasson M."/>
        </authorList>
    </citation>
    <scope>NUCLEOTIDE SEQUENCE [LARGE SCALE GENOMIC DNA]</scope>
    <source>
        <strain evidence="7">UCR3666</strain>
    </source>
</reference>
<evidence type="ECO:0000256" key="4">
    <source>
        <dbReference type="ARBA" id="ARBA00023163"/>
    </source>
</evidence>
<dbReference type="EMBL" id="NKUJ01000010">
    <property type="protein sequence ID" value="RMJ19217.1"/>
    <property type="molecule type" value="Genomic_DNA"/>
</dbReference>
<evidence type="ECO:0000256" key="2">
    <source>
        <dbReference type="ARBA" id="ARBA00022723"/>
    </source>
</evidence>
<dbReference type="InterPro" id="IPR050815">
    <property type="entry name" value="TF_fung"/>
</dbReference>
<accession>A0A3M2SNU0</accession>
<keyword evidence="5" id="KW-0539">Nucleus</keyword>
<proteinExistence type="predicted"/>
<keyword evidence="4" id="KW-0804">Transcription</keyword>
<dbReference type="Pfam" id="PF04082">
    <property type="entry name" value="Fungal_trans"/>
    <property type="match status" value="1"/>
</dbReference>
<dbReference type="SMART" id="SM00066">
    <property type="entry name" value="GAL4"/>
    <property type="match status" value="1"/>
</dbReference>
<dbReference type="OrthoDB" id="3862662at2759"/>
<organism evidence="7 8">
    <name type="scientific">Fusarium kuroshium</name>
    <dbReference type="NCBI Taxonomy" id="2010991"/>
    <lineage>
        <taxon>Eukaryota</taxon>
        <taxon>Fungi</taxon>
        <taxon>Dikarya</taxon>
        <taxon>Ascomycota</taxon>
        <taxon>Pezizomycotina</taxon>
        <taxon>Sordariomycetes</taxon>
        <taxon>Hypocreomycetidae</taxon>
        <taxon>Hypocreales</taxon>
        <taxon>Nectriaceae</taxon>
        <taxon>Fusarium</taxon>
        <taxon>Fusarium solani species complex</taxon>
    </lineage>
</organism>
<dbReference type="Gene3D" id="4.10.240.10">
    <property type="entry name" value="Zn(2)-C6 fungal-type DNA-binding domain"/>
    <property type="match status" value="1"/>
</dbReference>
<evidence type="ECO:0000313" key="7">
    <source>
        <dbReference type="EMBL" id="RMJ19217.1"/>
    </source>
</evidence>
<dbReference type="GO" id="GO:0000981">
    <property type="term" value="F:DNA-binding transcription factor activity, RNA polymerase II-specific"/>
    <property type="evidence" value="ECO:0007669"/>
    <property type="project" value="InterPro"/>
</dbReference>
<feature type="domain" description="Zn(2)-C6 fungal-type" evidence="6">
    <location>
        <begin position="9"/>
        <end position="39"/>
    </location>
</feature>
<sequence>MPLEKAHQACRACRRLKRRCTKDLPSCSLCIRLHKSCEYPEGAIPNTITNTAVNDRLRHLEQLLNVNSISPPEASRCPASDFPPPIQGPTNNFPPAFFLDNELFTPLRENALAQSTQSSLHQICSEYLGNDPMESASAYLSTVHTWLPMISRKRLVFELNAQSPDDSCFMLLVLCIKLCTTSTKHQPKELSLYIVARSLCSEAEMGGFVSLRLLQSLVLVAVYELSHAIYPAAFLTLGRAARLGILMGFHDRKDAQQLFKPAETWTLREEQRRTWWAIFMLDRLVNIDSSLPPAAPEPCQSELLPVNDTDWDKGTVVPSEPLYTKSFSSVTTVGSFAQTCQAAHMLSKVMRHKKARASSQDITELLPEAQHLHQALSALHTSIEGSESDGTPSQTPEPSTFPALALCCSARLVLYNQYACNEPLGLASNGPIALETELQKVGLEGIKAIASSTSRLVARDTGGCPFVARFLYHAATECAWFIKENHEQIMYDALEDIIRGLRSMSENWELASEYISLLEQEEVLKLIDQDVDVSSSTSTF</sequence>
<evidence type="ECO:0000259" key="6">
    <source>
        <dbReference type="PROSITE" id="PS50048"/>
    </source>
</evidence>
<gene>
    <name evidence="7" type="ORF">CDV36_001099</name>
</gene>
<dbReference type="PANTHER" id="PTHR47338">
    <property type="entry name" value="ZN(II)2CYS6 TRANSCRIPTION FACTOR (EUROFUNG)-RELATED"/>
    <property type="match status" value="1"/>
</dbReference>
<dbReference type="GO" id="GO:0005634">
    <property type="term" value="C:nucleus"/>
    <property type="evidence" value="ECO:0007669"/>
    <property type="project" value="UniProtKB-SubCell"/>
</dbReference>
<dbReference type="GO" id="GO:0008270">
    <property type="term" value="F:zinc ion binding"/>
    <property type="evidence" value="ECO:0007669"/>
    <property type="project" value="InterPro"/>
</dbReference>
<dbReference type="SMART" id="SM00906">
    <property type="entry name" value="Fungal_trans"/>
    <property type="match status" value="1"/>
</dbReference>
<evidence type="ECO:0000313" key="8">
    <source>
        <dbReference type="Proteomes" id="UP000277212"/>
    </source>
</evidence>
<dbReference type="InterPro" id="IPR007219">
    <property type="entry name" value="XnlR_reg_dom"/>
</dbReference>
<dbReference type="PROSITE" id="PS00463">
    <property type="entry name" value="ZN2_CY6_FUNGAL_1"/>
    <property type="match status" value="1"/>
</dbReference>
<keyword evidence="3" id="KW-0805">Transcription regulation</keyword>
<dbReference type="Proteomes" id="UP000277212">
    <property type="component" value="Unassembled WGS sequence"/>
</dbReference>
<protein>
    <recommendedName>
        <fullName evidence="6">Zn(2)-C6 fungal-type domain-containing protein</fullName>
    </recommendedName>
</protein>
<dbReference type="InterPro" id="IPR036864">
    <property type="entry name" value="Zn2-C6_fun-type_DNA-bd_sf"/>
</dbReference>
<dbReference type="AlphaFoldDB" id="A0A3M2SNU0"/>
<dbReference type="STRING" id="2010991.A0A3M2SNU0"/>
<dbReference type="Pfam" id="PF00172">
    <property type="entry name" value="Zn_clus"/>
    <property type="match status" value="1"/>
</dbReference>
<dbReference type="CDD" id="cd12148">
    <property type="entry name" value="fungal_TF_MHR"/>
    <property type="match status" value="1"/>
</dbReference>
<keyword evidence="2" id="KW-0479">Metal-binding</keyword>
<evidence type="ECO:0000256" key="3">
    <source>
        <dbReference type="ARBA" id="ARBA00023015"/>
    </source>
</evidence>
<dbReference type="InterPro" id="IPR001138">
    <property type="entry name" value="Zn2Cys6_DnaBD"/>
</dbReference>